<evidence type="ECO:0000256" key="6">
    <source>
        <dbReference type="SAM" id="MobiDB-lite"/>
    </source>
</evidence>
<evidence type="ECO:0000256" key="2">
    <source>
        <dbReference type="ARBA" id="ARBA00022723"/>
    </source>
</evidence>
<dbReference type="InterPro" id="IPR052035">
    <property type="entry name" value="ZnF_BED_domain_contain"/>
</dbReference>
<protein>
    <recommendedName>
        <fullName evidence="7">HAT C-terminal dimerisation domain-containing protein</fullName>
    </recommendedName>
</protein>
<comment type="caution">
    <text evidence="8">The sequence shown here is derived from an EMBL/GenBank/DDBJ whole genome shotgun (WGS) entry which is preliminary data.</text>
</comment>
<dbReference type="GO" id="GO:0008270">
    <property type="term" value="F:zinc ion binding"/>
    <property type="evidence" value="ECO:0007669"/>
    <property type="project" value="UniProtKB-KW"/>
</dbReference>
<keyword evidence="2" id="KW-0479">Metal-binding</keyword>
<reference evidence="8 9" key="1">
    <citation type="submission" date="2019-01" db="EMBL/GenBank/DDBJ databases">
        <title>A chromosome-scale genome assembly of the yellow perch, Perca flavescens.</title>
        <authorList>
            <person name="Feron R."/>
            <person name="Morvezen R."/>
            <person name="Bestin A."/>
            <person name="Haffray P."/>
            <person name="Klopp C."/>
            <person name="Zahm M."/>
            <person name="Cabau C."/>
            <person name="Roques C."/>
            <person name="Donnadieu C."/>
            <person name="Bouchez O."/>
            <person name="Christie M."/>
            <person name="Larson W."/>
            <person name="Guiguen Y."/>
        </authorList>
    </citation>
    <scope>NUCLEOTIDE SEQUENCE [LARGE SCALE GENOMIC DNA]</scope>
    <source>
        <strain evidence="8">YP-PL-M2</strain>
        <tissue evidence="8">Blood</tissue>
    </source>
</reference>
<comment type="subcellular location">
    <subcellularLocation>
        <location evidence="1">Nucleus</location>
    </subcellularLocation>
</comment>
<dbReference type="InterPro" id="IPR008906">
    <property type="entry name" value="HATC_C_dom"/>
</dbReference>
<dbReference type="InterPro" id="IPR012337">
    <property type="entry name" value="RNaseH-like_sf"/>
</dbReference>
<dbReference type="Pfam" id="PF05699">
    <property type="entry name" value="Dimer_Tnp_hAT"/>
    <property type="match status" value="1"/>
</dbReference>
<feature type="domain" description="HAT C-terminal dimerisation" evidence="7">
    <location>
        <begin position="717"/>
        <end position="791"/>
    </location>
</feature>
<evidence type="ECO:0000313" key="9">
    <source>
        <dbReference type="Proteomes" id="UP000295070"/>
    </source>
</evidence>
<keyword evidence="4" id="KW-0862">Zinc</keyword>
<evidence type="ECO:0000256" key="3">
    <source>
        <dbReference type="ARBA" id="ARBA00022771"/>
    </source>
</evidence>
<feature type="compositionally biased region" description="Basic and acidic residues" evidence="6">
    <location>
        <begin position="418"/>
        <end position="429"/>
    </location>
</feature>
<evidence type="ECO:0000256" key="1">
    <source>
        <dbReference type="ARBA" id="ARBA00004123"/>
    </source>
</evidence>
<dbReference type="SUPFAM" id="SSF53098">
    <property type="entry name" value="Ribonuclease H-like"/>
    <property type="match status" value="1"/>
</dbReference>
<dbReference type="EMBL" id="SCKG01000007">
    <property type="protein sequence ID" value="TDH10544.1"/>
    <property type="molecule type" value="Genomic_DNA"/>
</dbReference>
<proteinExistence type="predicted"/>
<dbReference type="PANTHER" id="PTHR46481">
    <property type="entry name" value="ZINC FINGER BED DOMAIN-CONTAINING PROTEIN 4"/>
    <property type="match status" value="1"/>
</dbReference>
<dbReference type="GO" id="GO:0046983">
    <property type="term" value="F:protein dimerization activity"/>
    <property type="evidence" value="ECO:0007669"/>
    <property type="project" value="InterPro"/>
</dbReference>
<dbReference type="AlphaFoldDB" id="A0A484D5L1"/>
<feature type="region of interest" description="Disordered" evidence="6">
    <location>
        <begin position="401"/>
        <end position="432"/>
    </location>
</feature>
<evidence type="ECO:0000256" key="4">
    <source>
        <dbReference type="ARBA" id="ARBA00022833"/>
    </source>
</evidence>
<keyword evidence="9" id="KW-1185">Reference proteome</keyword>
<dbReference type="GO" id="GO:0005634">
    <property type="term" value="C:nucleus"/>
    <property type="evidence" value="ECO:0007669"/>
    <property type="project" value="UniProtKB-SubCell"/>
</dbReference>
<feature type="region of interest" description="Disordered" evidence="6">
    <location>
        <begin position="662"/>
        <end position="689"/>
    </location>
</feature>
<dbReference type="STRING" id="8167.A0A484D5L1"/>
<sequence>MEKRWTMVTMWRKGSGMAMVTEESEHDLGVFRVDCFSRSLEQCVREGLRSCPQVTSTLAKAACFYNYVTSVVPPEKLSQVFDGPGLSMGAPGNTLPAARDWAAQLRVSILDYFNIVFEGENGKIESNCKACGTRIQAKRSVTSNFVTHLKRKHQAMYDDFVKRKDMKREGYSSGSLHSFTTNGGNTRYTLPISTRVGGGGGGGGVVGGMGTLEGRVGGGSGGGVTKFDRHDPRQVLISEAIAKMIVRDLQPVSIVENQGFRELLQLLEPRYTPEPQHYIQSQLLPAYTYQAQLATRQALASAHALSLSLDLWRGLTGATSGYLGVTCHFLTSDWQMCSALLACLPLTGGSSGNRVLSDFDEVCHSHGVSGRAFCVVADPFLSTTTVKPCCLPGFLVSPTLANGQDEEDGEEVDNGNNVEERIRNGHGDGGEEGEWEHGLGVCRVDCFSRSLEQCVREGLHSCPQVTSTLAKAACFYNYVTSVVPPEKLIQVFDGPGLSMGAPGNTLPAARDWAAQLRVLRRLLDSVEFLEEVSGPGELALGGSERALLRELTDTLEPFTEAWDMVQGDRQADIQTDKHVSISLALPCVLGLRKHLSETSTPHCPSLLAGLSQAVERRLAPVLEDPLYITATTLDPQFKLTWSSNPDWHRQVLIEELSKYSSASSPIEPNTDLHPQSQTPPAPAPSPVSSFSRPCKLFSFIKQRPTTQAKSLEQELAVYLREEPTDEEALHYWRRKAIDFPLLAQIAKRAFTIPACGTVVESIFTTAGRCLRPERGRVLPKNLETLIYLKANYRLLWT</sequence>
<feature type="compositionally biased region" description="Acidic residues" evidence="6">
    <location>
        <begin position="404"/>
        <end position="413"/>
    </location>
</feature>
<name>A0A484D5L1_PERFV</name>
<evidence type="ECO:0000313" key="8">
    <source>
        <dbReference type="EMBL" id="TDH10544.1"/>
    </source>
</evidence>
<dbReference type="Gene3D" id="1.10.10.1070">
    <property type="entry name" value="Zinc finger, BED domain-containing"/>
    <property type="match status" value="1"/>
</dbReference>
<dbReference type="SUPFAM" id="SSF140996">
    <property type="entry name" value="Hermes dimerisation domain"/>
    <property type="match status" value="1"/>
</dbReference>
<keyword evidence="3" id="KW-0863">Zinc-finger</keyword>
<dbReference type="Proteomes" id="UP000295070">
    <property type="component" value="Chromosome 7"/>
</dbReference>
<keyword evidence="5" id="KW-0539">Nucleus</keyword>
<evidence type="ECO:0000259" key="7">
    <source>
        <dbReference type="Pfam" id="PF05699"/>
    </source>
</evidence>
<dbReference type="PANTHER" id="PTHR46481:SF10">
    <property type="entry name" value="ZINC FINGER BED DOMAIN-CONTAINING PROTEIN 39"/>
    <property type="match status" value="1"/>
</dbReference>
<evidence type="ECO:0000256" key="5">
    <source>
        <dbReference type="ARBA" id="ARBA00023242"/>
    </source>
</evidence>
<organism evidence="8 9">
    <name type="scientific">Perca flavescens</name>
    <name type="common">American yellow perch</name>
    <name type="synonym">Morone flavescens</name>
    <dbReference type="NCBI Taxonomy" id="8167"/>
    <lineage>
        <taxon>Eukaryota</taxon>
        <taxon>Metazoa</taxon>
        <taxon>Chordata</taxon>
        <taxon>Craniata</taxon>
        <taxon>Vertebrata</taxon>
        <taxon>Euteleostomi</taxon>
        <taxon>Actinopterygii</taxon>
        <taxon>Neopterygii</taxon>
        <taxon>Teleostei</taxon>
        <taxon>Neoteleostei</taxon>
        <taxon>Acanthomorphata</taxon>
        <taxon>Eupercaria</taxon>
        <taxon>Perciformes</taxon>
        <taxon>Percoidei</taxon>
        <taxon>Percidae</taxon>
        <taxon>Percinae</taxon>
        <taxon>Perca</taxon>
    </lineage>
</organism>
<gene>
    <name evidence="8" type="ORF">EPR50_G00076100</name>
</gene>
<accession>A0A484D5L1</accession>